<sequence length="205" mass="22470">MSQHSEESALYLAAMPHTREQVLARPCPVPAAPGVYGWWFRELPTTLDTSRCVKKDGLTLLYTGISPKKPPAGGGAPSRQTLRTRIKTHYTGNAAGSTLRLTLGSLLADELGIALRRVGSGNRLTFHTGEKQLSEWMHANALASWIESVEPWEVEQRLITALDVPLNLDSNGHNEFYPILKTVRSEARRRAGELPVLPNPGVGGR</sequence>
<evidence type="ECO:0000259" key="1">
    <source>
        <dbReference type="Pfam" id="PF20815"/>
    </source>
</evidence>
<evidence type="ECO:0000313" key="3">
    <source>
        <dbReference type="Proteomes" id="UP001629745"/>
    </source>
</evidence>
<comment type="caution">
    <text evidence="2">The sequence shown here is derived from an EMBL/GenBank/DDBJ whole genome shotgun (WGS) entry which is preliminary data.</text>
</comment>
<feature type="domain" description="GIY-YIG catalytic" evidence="1">
    <location>
        <begin position="34"/>
        <end position="185"/>
    </location>
</feature>
<dbReference type="Proteomes" id="UP001629745">
    <property type="component" value="Unassembled WGS sequence"/>
</dbReference>
<keyword evidence="3" id="KW-1185">Reference proteome</keyword>
<reference evidence="2 3" key="1">
    <citation type="submission" date="2023-11" db="EMBL/GenBank/DDBJ databases">
        <authorList>
            <person name="Val-Calvo J."/>
            <person name="Scortti M."/>
            <person name="Vazquez-Boland J."/>
        </authorList>
    </citation>
    <scope>NUCLEOTIDE SEQUENCE [LARGE SCALE GENOMIC DNA]</scope>
    <source>
        <strain evidence="2 3">PAM 2766</strain>
    </source>
</reference>
<proteinExistence type="predicted"/>
<dbReference type="Pfam" id="PF20815">
    <property type="entry name" value="GIY_YIG_2"/>
    <property type="match status" value="1"/>
</dbReference>
<name>A0ABW9F9Y2_9NOCA</name>
<organism evidence="2 3">
    <name type="scientific">Rhodococcus parequi</name>
    <dbReference type="NCBI Taxonomy" id="3137122"/>
    <lineage>
        <taxon>Bacteria</taxon>
        <taxon>Bacillati</taxon>
        <taxon>Actinomycetota</taxon>
        <taxon>Actinomycetes</taxon>
        <taxon>Mycobacteriales</taxon>
        <taxon>Nocardiaceae</taxon>
        <taxon>Rhodococcus</taxon>
    </lineage>
</organism>
<accession>A0ABW9F9Y2</accession>
<dbReference type="InterPro" id="IPR049311">
    <property type="entry name" value="GIY_YIG_cat"/>
</dbReference>
<evidence type="ECO:0000313" key="2">
    <source>
        <dbReference type="EMBL" id="MFM1722114.1"/>
    </source>
</evidence>
<gene>
    <name evidence="2" type="ORF">ABEU20_000659</name>
</gene>
<protein>
    <recommendedName>
        <fullName evidence="1">GIY-YIG catalytic domain-containing protein</fullName>
    </recommendedName>
</protein>
<dbReference type="EMBL" id="JBDLNV010000001">
    <property type="protein sequence ID" value="MFM1722114.1"/>
    <property type="molecule type" value="Genomic_DNA"/>
</dbReference>
<dbReference type="RefSeq" id="WP_420162700.1">
    <property type="nucleotide sequence ID" value="NZ_JBDLNV010000001.1"/>
</dbReference>